<feature type="region of interest" description="Disordered" evidence="1">
    <location>
        <begin position="32"/>
        <end position="58"/>
    </location>
</feature>
<keyword evidence="4" id="KW-1185">Reference proteome</keyword>
<reference evidence="3 4" key="1">
    <citation type="submission" date="2021-05" db="EMBL/GenBank/DDBJ databases">
        <title>Comparative genomic studies on the polysaccharide-degrading batcterial strains of the Flammeovirga genus.</title>
        <authorList>
            <person name="Zewei F."/>
            <person name="Zheng Z."/>
            <person name="Yu L."/>
            <person name="Ruyue G."/>
            <person name="Yanhong M."/>
            <person name="Yuanyuan C."/>
            <person name="Jingyan G."/>
            <person name="Wenjun H."/>
        </authorList>
    </citation>
    <scope>NUCLEOTIDE SEQUENCE [LARGE SCALE GENOMIC DNA]</scope>
    <source>
        <strain evidence="3 4">NBRC:100898</strain>
    </source>
</reference>
<feature type="chain" id="PRO_5043959672" description="Lipoprotein" evidence="2">
    <location>
        <begin position="24"/>
        <end position="158"/>
    </location>
</feature>
<organism evidence="3 4">
    <name type="scientific">Flammeovirga yaeyamensis</name>
    <dbReference type="NCBI Taxonomy" id="367791"/>
    <lineage>
        <taxon>Bacteria</taxon>
        <taxon>Pseudomonadati</taxon>
        <taxon>Bacteroidota</taxon>
        <taxon>Cytophagia</taxon>
        <taxon>Cytophagales</taxon>
        <taxon>Flammeovirgaceae</taxon>
        <taxon>Flammeovirga</taxon>
    </lineage>
</organism>
<evidence type="ECO:0000313" key="4">
    <source>
        <dbReference type="Proteomes" id="UP000678679"/>
    </source>
</evidence>
<evidence type="ECO:0000256" key="2">
    <source>
        <dbReference type="SAM" id="SignalP"/>
    </source>
</evidence>
<sequence length="158" mass="17755">MKTIVKVLGGILLLCFCSCDLMLSEPSPDFYQGQPPGQVGNSSNVSNSSTSNKPNRKSYNIELHPLTKDCNSFERLTLSIISEQNIKTFERNVETKNGKATIIIRDFIPNGVYTMKLHLPNSHNTLRSQKLYVDNSATDDNDIYFPYQNCETGNSKNQ</sequence>
<accession>A0AAX1MYN0</accession>
<dbReference type="EMBL" id="CP076132">
    <property type="protein sequence ID" value="QWG00399.1"/>
    <property type="molecule type" value="Genomic_DNA"/>
</dbReference>
<feature type="signal peptide" evidence="2">
    <location>
        <begin position="1"/>
        <end position="23"/>
    </location>
</feature>
<evidence type="ECO:0000313" key="3">
    <source>
        <dbReference type="EMBL" id="QWG00399.1"/>
    </source>
</evidence>
<gene>
    <name evidence="3" type="ORF">KMW28_12120</name>
</gene>
<keyword evidence="2" id="KW-0732">Signal</keyword>
<feature type="compositionally biased region" description="Low complexity" evidence="1">
    <location>
        <begin position="41"/>
        <end position="52"/>
    </location>
</feature>
<name>A0AAX1MYN0_9BACT</name>
<evidence type="ECO:0008006" key="5">
    <source>
        <dbReference type="Google" id="ProtNLM"/>
    </source>
</evidence>
<proteinExistence type="predicted"/>
<evidence type="ECO:0000256" key="1">
    <source>
        <dbReference type="SAM" id="MobiDB-lite"/>
    </source>
</evidence>
<dbReference type="Proteomes" id="UP000678679">
    <property type="component" value="Chromosome 1"/>
</dbReference>
<dbReference type="KEGG" id="fya:KMW28_12120"/>
<protein>
    <recommendedName>
        <fullName evidence="5">Lipoprotein</fullName>
    </recommendedName>
</protein>
<dbReference type="AlphaFoldDB" id="A0AAX1MYN0"/>
<dbReference type="RefSeq" id="WP_169663194.1">
    <property type="nucleotide sequence ID" value="NZ_CP076132.1"/>
</dbReference>